<evidence type="ECO:0000256" key="3">
    <source>
        <dbReference type="ARBA" id="ARBA00022722"/>
    </source>
</evidence>
<feature type="domain" description="RecJ OB" evidence="8">
    <location>
        <begin position="454"/>
        <end position="550"/>
    </location>
</feature>
<feature type="domain" description="DDH" evidence="6">
    <location>
        <begin position="83"/>
        <end position="207"/>
    </location>
</feature>
<evidence type="ECO:0000259" key="6">
    <source>
        <dbReference type="Pfam" id="PF01368"/>
    </source>
</evidence>
<accession>A0ABM9ZT36</accession>
<comment type="similarity">
    <text evidence="1">Belongs to the RecJ family.</text>
</comment>
<evidence type="ECO:0000259" key="7">
    <source>
        <dbReference type="Pfam" id="PF02272"/>
    </source>
</evidence>
<evidence type="ECO:0000259" key="8">
    <source>
        <dbReference type="Pfam" id="PF17768"/>
    </source>
</evidence>
<dbReference type="Pfam" id="PF01368">
    <property type="entry name" value="DHH"/>
    <property type="match status" value="1"/>
</dbReference>
<sequence length="555" mass="60837">MIPVCSFNDLDIYQPGEKTRDLARRLECSELAAAVLDSRAADEEQFRQLLNVPDLRRQLDELFLGRAASAARELWLKAVPGKRVFVYGDYDVDGVSSTVIALELAQQSGAAEAVYYIPDRRSEGYGLHPANMRRIIADGFDTLIVTDCGSKDVEAVDLARAAGMNVLIFDHHAAEGDIVRLESLVNPQMDGDAEAKRLCATAVLWCWAWQSHILPENRLAGMLQLAALATVSDCMPLGPLNRSLTREGIKMMRRAPRRGLRELLRSLCPNEPDSMIDENRLSMRVIPCLNAAGRVQVADVAVNVLSGLGSPLELQRSVDQLLDLNRRRRDISASICASINAGLEQGDRSQVLFNGSWPVGILSAIASRLCNEHNKAFALAAPSGGGIRGTLRVPGGANAVELLKSLDDLLDAWGGHKSAAGFSVDQLKWPRLERELNSLLQNIKVEKTPEEVIEFEPDRITGAAWDEVLRIGPFGNGNPLPAFFVPLDSRTTYAPLGKRGLHTRVLFGGNALIAFNGAEQIGRTEGIRGWIYRPRPNLWQGRVSLQYIVEGIVVA</sequence>
<evidence type="ECO:0000256" key="4">
    <source>
        <dbReference type="ARBA" id="ARBA00022801"/>
    </source>
</evidence>
<comment type="caution">
    <text evidence="9">The sequence shown here is derived from an EMBL/GenBank/DDBJ whole genome shotgun (WGS) entry which is preliminary data.</text>
</comment>
<dbReference type="Proteomes" id="UP000006462">
    <property type="component" value="Unassembled WGS sequence"/>
</dbReference>
<reference evidence="9 10" key="1">
    <citation type="submission" date="2009-12" db="EMBL/GenBank/DDBJ databases">
        <authorList>
            <person name="Shrivastava S."/>
            <person name="Madupu R."/>
            <person name="Durkin A.S."/>
            <person name="Torralba M."/>
            <person name="Methe B."/>
            <person name="Sutton G.G."/>
            <person name="Strausberg R.L."/>
            <person name="Nelson K.E."/>
        </authorList>
    </citation>
    <scope>NUCLEOTIDE SEQUENCE [LARGE SCALE GENOMIC DNA]</scope>
    <source>
        <strain evidence="9 10">W5455</strain>
    </source>
</reference>
<dbReference type="Pfam" id="PF17768">
    <property type="entry name" value="RecJ_OB"/>
    <property type="match status" value="1"/>
</dbReference>
<dbReference type="SUPFAM" id="SSF64182">
    <property type="entry name" value="DHH phosphoesterases"/>
    <property type="match status" value="1"/>
</dbReference>
<evidence type="ECO:0000256" key="1">
    <source>
        <dbReference type="ARBA" id="ARBA00005915"/>
    </source>
</evidence>
<dbReference type="InterPro" id="IPR041122">
    <property type="entry name" value="RecJ_OB"/>
</dbReference>
<feature type="domain" description="DHHA1" evidence="7">
    <location>
        <begin position="354"/>
        <end position="441"/>
    </location>
</feature>
<evidence type="ECO:0000313" key="9">
    <source>
        <dbReference type="EMBL" id="EFB90060.1"/>
    </source>
</evidence>
<dbReference type="InterPro" id="IPR051673">
    <property type="entry name" value="SSDNA_exonuclease_RecJ"/>
</dbReference>
<proteinExistence type="inferred from homology"/>
<keyword evidence="3" id="KW-0540">Nuclease</keyword>
<dbReference type="Gene3D" id="3.90.1640.30">
    <property type="match status" value="1"/>
</dbReference>
<keyword evidence="10" id="KW-1185">Reference proteome</keyword>
<name>A0ABM9ZT36_9BACT</name>
<dbReference type="PANTHER" id="PTHR30255:SF2">
    <property type="entry name" value="SINGLE-STRANDED-DNA-SPECIFIC EXONUCLEASE RECJ"/>
    <property type="match status" value="1"/>
</dbReference>
<evidence type="ECO:0000256" key="2">
    <source>
        <dbReference type="ARBA" id="ARBA00019841"/>
    </source>
</evidence>
<evidence type="ECO:0000313" key="10">
    <source>
        <dbReference type="Proteomes" id="UP000006462"/>
    </source>
</evidence>
<dbReference type="InterPro" id="IPR003156">
    <property type="entry name" value="DHHA1_dom"/>
</dbReference>
<keyword evidence="4" id="KW-0378">Hydrolase</keyword>
<protein>
    <recommendedName>
        <fullName evidence="2">Single-stranded-DNA-specific exonuclease RecJ</fullName>
    </recommendedName>
</protein>
<keyword evidence="5 9" id="KW-0269">Exonuclease</keyword>
<dbReference type="GO" id="GO:0004527">
    <property type="term" value="F:exonuclease activity"/>
    <property type="evidence" value="ECO:0007669"/>
    <property type="project" value="UniProtKB-KW"/>
</dbReference>
<dbReference type="Pfam" id="PF02272">
    <property type="entry name" value="DHHA1"/>
    <property type="match status" value="1"/>
</dbReference>
<dbReference type="Gene3D" id="3.10.310.30">
    <property type="match status" value="1"/>
</dbReference>
<dbReference type="PANTHER" id="PTHR30255">
    <property type="entry name" value="SINGLE-STRANDED-DNA-SPECIFIC EXONUCLEASE RECJ"/>
    <property type="match status" value="1"/>
</dbReference>
<dbReference type="EMBL" id="ADFP01000097">
    <property type="protein sequence ID" value="EFB90060.1"/>
    <property type="molecule type" value="Genomic_DNA"/>
</dbReference>
<dbReference type="InterPro" id="IPR038763">
    <property type="entry name" value="DHH_sf"/>
</dbReference>
<gene>
    <name evidence="9" type="ORF">HMPREF7215_0953</name>
</gene>
<evidence type="ECO:0000256" key="5">
    <source>
        <dbReference type="ARBA" id="ARBA00022839"/>
    </source>
</evidence>
<organism evidence="9 10">
    <name type="scientific">Pyramidobacter piscolens W5455</name>
    <dbReference type="NCBI Taxonomy" id="352165"/>
    <lineage>
        <taxon>Bacteria</taxon>
        <taxon>Thermotogati</taxon>
        <taxon>Synergistota</taxon>
        <taxon>Synergistia</taxon>
        <taxon>Synergistales</taxon>
        <taxon>Dethiosulfovibrionaceae</taxon>
        <taxon>Pyramidobacter</taxon>
    </lineage>
</organism>
<dbReference type="InterPro" id="IPR001667">
    <property type="entry name" value="DDH_dom"/>
</dbReference>